<feature type="domain" description="GGDEF" evidence="3">
    <location>
        <begin position="186"/>
        <end position="319"/>
    </location>
</feature>
<reference evidence="4 5" key="1">
    <citation type="submission" date="2021-03" db="EMBL/GenBank/DDBJ databases">
        <title>Oceanisphaera sp. nov., isolated from the intestine.</title>
        <authorList>
            <person name="Zhao L.-H."/>
            <person name="Shi L.-F."/>
        </authorList>
    </citation>
    <scope>NUCLEOTIDE SEQUENCE [LARGE SCALE GENOMIC DNA]</scope>
    <source>
        <strain evidence="4 5">DM8</strain>
    </source>
</reference>
<dbReference type="NCBIfam" id="TIGR00229">
    <property type="entry name" value="sensory_box"/>
    <property type="match status" value="1"/>
</dbReference>
<comment type="caution">
    <text evidence="4">The sequence shown here is derived from an EMBL/GenBank/DDBJ whole genome shotgun (WGS) entry which is preliminary data.</text>
</comment>
<evidence type="ECO:0000259" key="3">
    <source>
        <dbReference type="PROSITE" id="PS50887"/>
    </source>
</evidence>
<dbReference type="InterPro" id="IPR013656">
    <property type="entry name" value="PAS_4"/>
</dbReference>
<dbReference type="SMART" id="SM00267">
    <property type="entry name" value="GGDEF"/>
    <property type="match status" value="1"/>
</dbReference>
<evidence type="ECO:0000313" key="4">
    <source>
        <dbReference type="EMBL" id="MBO1518526.1"/>
    </source>
</evidence>
<dbReference type="NCBIfam" id="TIGR00254">
    <property type="entry name" value="GGDEF"/>
    <property type="match status" value="1"/>
</dbReference>
<dbReference type="Gene3D" id="3.30.450.20">
    <property type="entry name" value="PAS domain"/>
    <property type="match status" value="1"/>
</dbReference>
<name>A0ABS3ND54_9GAMM</name>
<dbReference type="EMBL" id="JAGDFX010000002">
    <property type="protein sequence ID" value="MBO1518526.1"/>
    <property type="molecule type" value="Genomic_DNA"/>
</dbReference>
<evidence type="ECO:0000256" key="2">
    <source>
        <dbReference type="ARBA" id="ARBA00034247"/>
    </source>
</evidence>
<dbReference type="SUPFAM" id="SSF55785">
    <property type="entry name" value="PYP-like sensor domain (PAS domain)"/>
    <property type="match status" value="1"/>
</dbReference>
<protein>
    <recommendedName>
        <fullName evidence="1">diguanylate cyclase</fullName>
        <ecNumber evidence="1">2.7.7.65</ecNumber>
    </recommendedName>
</protein>
<dbReference type="InterPro" id="IPR043128">
    <property type="entry name" value="Rev_trsase/Diguanyl_cyclase"/>
</dbReference>
<organism evidence="4 5">
    <name type="scientific">Oceanisphaera pacifica</name>
    <dbReference type="NCBI Taxonomy" id="2818389"/>
    <lineage>
        <taxon>Bacteria</taxon>
        <taxon>Pseudomonadati</taxon>
        <taxon>Pseudomonadota</taxon>
        <taxon>Gammaproteobacteria</taxon>
        <taxon>Aeromonadales</taxon>
        <taxon>Aeromonadaceae</taxon>
        <taxon>Oceanisphaera</taxon>
    </lineage>
</organism>
<dbReference type="EC" id="2.7.7.65" evidence="1"/>
<dbReference type="CDD" id="cd01949">
    <property type="entry name" value="GGDEF"/>
    <property type="match status" value="1"/>
</dbReference>
<dbReference type="InterPro" id="IPR029787">
    <property type="entry name" value="Nucleotide_cyclase"/>
</dbReference>
<dbReference type="Pfam" id="PF00990">
    <property type="entry name" value="GGDEF"/>
    <property type="match status" value="1"/>
</dbReference>
<dbReference type="Proteomes" id="UP000664882">
    <property type="component" value="Unassembled WGS sequence"/>
</dbReference>
<evidence type="ECO:0000313" key="5">
    <source>
        <dbReference type="Proteomes" id="UP000664882"/>
    </source>
</evidence>
<dbReference type="InterPro" id="IPR000014">
    <property type="entry name" value="PAS"/>
</dbReference>
<gene>
    <name evidence="4" type="ORF">J3U76_02550</name>
</gene>
<dbReference type="SUPFAM" id="SSF55073">
    <property type="entry name" value="Nucleotide cyclase"/>
    <property type="match status" value="1"/>
</dbReference>
<dbReference type="PANTHER" id="PTHR45138:SF9">
    <property type="entry name" value="DIGUANYLATE CYCLASE DGCM-RELATED"/>
    <property type="match status" value="1"/>
</dbReference>
<dbReference type="PANTHER" id="PTHR45138">
    <property type="entry name" value="REGULATORY COMPONENTS OF SENSORY TRANSDUCTION SYSTEM"/>
    <property type="match status" value="1"/>
</dbReference>
<sequence>MSLSQQDAHAFHFLIDMLESVEIGLVVLDLHCNVQLWNGFMENHSGMTSTAVRNKNLFELFPELPKTWLQRKIDTAVTLNTRAFTSWELRPHLFRFGNSRPITGTSPYMYQNMTISPLAEPNGEVQQVCLMLYDVSDVACGRLALEQANKQLAHLSQTDNLTGLLNRGAWEKQLNKEFDRFARYGHPQSLIMLDIDNFKTVNDQYGHPVGDDVIRHLAQCMKNCLRHTDYPGRYGGEEFAIILPETELEGAKVIAERLRQCIENAAVHSHNFTLNYTISLGVATLTSDTLDVDAWLRSADSALYAAKHAGKNQVMGMEHNSTTFTC</sequence>
<dbReference type="InterPro" id="IPR000160">
    <property type="entry name" value="GGDEF_dom"/>
</dbReference>
<comment type="catalytic activity">
    <reaction evidence="2">
        <text>2 GTP = 3',3'-c-di-GMP + 2 diphosphate</text>
        <dbReference type="Rhea" id="RHEA:24898"/>
        <dbReference type="ChEBI" id="CHEBI:33019"/>
        <dbReference type="ChEBI" id="CHEBI:37565"/>
        <dbReference type="ChEBI" id="CHEBI:58805"/>
        <dbReference type="EC" id="2.7.7.65"/>
    </reaction>
</comment>
<dbReference type="Pfam" id="PF08448">
    <property type="entry name" value="PAS_4"/>
    <property type="match status" value="1"/>
</dbReference>
<dbReference type="PROSITE" id="PS50887">
    <property type="entry name" value="GGDEF"/>
    <property type="match status" value="1"/>
</dbReference>
<dbReference type="Gene3D" id="3.30.70.270">
    <property type="match status" value="1"/>
</dbReference>
<dbReference type="InterPro" id="IPR035965">
    <property type="entry name" value="PAS-like_dom_sf"/>
</dbReference>
<proteinExistence type="predicted"/>
<keyword evidence="5" id="KW-1185">Reference proteome</keyword>
<dbReference type="InterPro" id="IPR050469">
    <property type="entry name" value="Diguanylate_Cyclase"/>
</dbReference>
<evidence type="ECO:0000256" key="1">
    <source>
        <dbReference type="ARBA" id="ARBA00012528"/>
    </source>
</evidence>
<accession>A0ABS3ND54</accession>